<dbReference type="InterPro" id="IPR010985">
    <property type="entry name" value="Ribbon_hlx_hlx"/>
</dbReference>
<dbReference type="Pfam" id="PF12651">
    <property type="entry name" value="RHH_3"/>
    <property type="match status" value="1"/>
</dbReference>
<protein>
    <submittedName>
        <fullName evidence="1">Ribbon-helix-helix domain-containing protein</fullName>
    </submittedName>
</protein>
<comment type="caution">
    <text evidence="1">The sequence shown here is derived from an EMBL/GenBank/DDBJ whole genome shotgun (WGS) entry which is preliminary data.</text>
</comment>
<sequence length="73" mass="8527">MQLTFRLNDELSKRFEALVNETKRTKSHYLQEAVKNLLDDYDDYKEAMKSINESSGKKTYSLDEISSLYGLNV</sequence>
<dbReference type="AlphaFoldDB" id="A0A2I1NAN0"/>
<dbReference type="RefSeq" id="WP_024962245.1">
    <property type="nucleotide sequence ID" value="NZ_CABMOL010000009.1"/>
</dbReference>
<evidence type="ECO:0000313" key="1">
    <source>
        <dbReference type="EMBL" id="PKZ29437.1"/>
    </source>
</evidence>
<dbReference type="InterPro" id="IPR038733">
    <property type="entry name" value="Predicted_DNA_bind_prot_RHH"/>
</dbReference>
<dbReference type="EMBL" id="PKHU01000003">
    <property type="protein sequence ID" value="PKZ29437.1"/>
    <property type="molecule type" value="Genomic_DNA"/>
</dbReference>
<evidence type="ECO:0000313" key="2">
    <source>
        <dbReference type="Proteomes" id="UP000234639"/>
    </source>
</evidence>
<dbReference type="GO" id="GO:0006355">
    <property type="term" value="P:regulation of DNA-templated transcription"/>
    <property type="evidence" value="ECO:0007669"/>
    <property type="project" value="InterPro"/>
</dbReference>
<gene>
    <name evidence="1" type="ORF">CYJ41_03530</name>
</gene>
<organism evidence="1 2">
    <name type="scientific">Campylobacter ureolyticus</name>
    <dbReference type="NCBI Taxonomy" id="827"/>
    <lineage>
        <taxon>Bacteria</taxon>
        <taxon>Pseudomonadati</taxon>
        <taxon>Campylobacterota</taxon>
        <taxon>Epsilonproteobacteria</taxon>
        <taxon>Campylobacterales</taxon>
        <taxon>Campylobacteraceae</taxon>
        <taxon>Campylobacter</taxon>
    </lineage>
</organism>
<name>A0A2I1NAN0_9BACT</name>
<proteinExistence type="predicted"/>
<reference evidence="1 2" key="1">
    <citation type="submission" date="2017-12" db="EMBL/GenBank/DDBJ databases">
        <title>Phylogenetic diversity of female urinary microbiome.</title>
        <authorList>
            <person name="Thomas-White K."/>
            <person name="Wolfe A.J."/>
        </authorList>
    </citation>
    <scope>NUCLEOTIDE SEQUENCE [LARGE SCALE GENOMIC DNA]</scope>
    <source>
        <strain evidence="1 2">UMB0112</strain>
    </source>
</reference>
<dbReference type="Proteomes" id="UP000234639">
    <property type="component" value="Unassembled WGS sequence"/>
</dbReference>
<accession>A0A2I1NAN0</accession>
<dbReference type="SUPFAM" id="SSF47598">
    <property type="entry name" value="Ribbon-helix-helix"/>
    <property type="match status" value="1"/>
</dbReference>